<dbReference type="SUPFAM" id="SSF51338">
    <property type="entry name" value="Composite domain of metallo-dependent hydrolases"/>
    <property type="match status" value="1"/>
</dbReference>
<protein>
    <submittedName>
        <fullName evidence="3">Amidohydrolase</fullName>
    </submittedName>
</protein>
<dbReference type="PANTHER" id="PTHR43794">
    <property type="entry name" value="AMINOHYDROLASE SSNA-RELATED"/>
    <property type="match status" value="1"/>
</dbReference>
<accession>A0A426DQ81</accession>
<dbReference type="Gene3D" id="2.30.40.10">
    <property type="entry name" value="Urease, subunit C, domain 1"/>
    <property type="match status" value="1"/>
</dbReference>
<dbReference type="EMBL" id="RHJS01000002">
    <property type="protein sequence ID" value="RRK34997.1"/>
    <property type="molecule type" value="Genomic_DNA"/>
</dbReference>
<dbReference type="GO" id="GO:0016810">
    <property type="term" value="F:hydrolase activity, acting on carbon-nitrogen (but not peptide) bonds"/>
    <property type="evidence" value="ECO:0007669"/>
    <property type="project" value="InterPro"/>
</dbReference>
<dbReference type="Gene3D" id="3.20.20.140">
    <property type="entry name" value="Metal-dependent hydrolases"/>
    <property type="match status" value="1"/>
</dbReference>
<dbReference type="Proteomes" id="UP000274920">
    <property type="component" value="Unassembled WGS sequence"/>
</dbReference>
<dbReference type="SUPFAM" id="SSF51556">
    <property type="entry name" value="Metallo-dependent hydrolases"/>
    <property type="match status" value="1"/>
</dbReference>
<dbReference type="InterPro" id="IPR050287">
    <property type="entry name" value="MTA/SAH_deaminase"/>
</dbReference>
<name>A0A426DQ81_9FIRM</name>
<sequence length="479" mass="52538">MENKLDILFLHAIVITMRGNGVGIIEDGAVGVKGTRITFVGSSEEASGYVAERLIDAANHKVIMPGLIDAHIHSGDGLIRGTAQDLNHWMQHGIWPFEQALRQDEDAVIKGSLMNIMEALKAGTTTFCDFDTPMTKIVENHVKLGTRARVTELISELPKENKTAIGELYEFDPAEGNAKFERCKKLFDRWHGQENGRITCMFGPQGADMLSKELLLEIKSAADHRKTGIHMHVSQGDREIDQMIKRYGMRTIPFLEEVGYLDEQLMAVHLTEATEEETRFLAGRGAGMVLCSGSIAIIDGIVPPAAAFLEVSGRLALGSDQAPGNNCNNMFNEMKFTAILNKCKFGNPSIFPAWKVLRMATIEAARAIGLGEETGSIEVGKKADIIMVDFTQPCLAPIIHYPVRNIVPNLVYSAKGSEVEMVLVDGKVLIDGFKVVSVDEGKVVRDAQEAAFRVAKAAEGPFSRIPDTPLREMMENGEL</sequence>
<evidence type="ECO:0000259" key="2">
    <source>
        <dbReference type="Pfam" id="PF01979"/>
    </source>
</evidence>
<proteinExistence type="predicted"/>
<dbReference type="InterPro" id="IPR032466">
    <property type="entry name" value="Metal_Hydrolase"/>
</dbReference>
<dbReference type="InterPro" id="IPR011059">
    <property type="entry name" value="Metal-dep_hydrolase_composite"/>
</dbReference>
<reference evidence="3" key="1">
    <citation type="submission" date="2018-10" db="EMBL/GenBank/DDBJ databases">
        <title>Schaedlerella arabinophila gen. nov. sp. nov., isolated from the mouse intestinal tract and comparative analysis with the genome of the closely related altered Schaedler flora strain ASF502.</title>
        <authorList>
            <person name="Miyake S."/>
            <person name="Soh M."/>
            <person name="Seedorf H."/>
        </authorList>
    </citation>
    <scope>NUCLEOTIDE SEQUENCE [LARGE SCALE GENOMIC DNA]</scope>
    <source>
        <strain evidence="3">DSM 106076</strain>
    </source>
</reference>
<keyword evidence="1 3" id="KW-0378">Hydrolase</keyword>
<keyword evidence="4" id="KW-1185">Reference proteome</keyword>
<evidence type="ECO:0000313" key="4">
    <source>
        <dbReference type="Proteomes" id="UP000274920"/>
    </source>
</evidence>
<comment type="caution">
    <text evidence="3">The sequence shown here is derived from an EMBL/GenBank/DDBJ whole genome shotgun (WGS) entry which is preliminary data.</text>
</comment>
<dbReference type="RefSeq" id="WP_125130305.1">
    <property type="nucleotide sequence ID" value="NZ_RHJS01000002.1"/>
</dbReference>
<dbReference type="Pfam" id="PF01979">
    <property type="entry name" value="Amidohydro_1"/>
    <property type="match status" value="1"/>
</dbReference>
<feature type="domain" description="Amidohydrolase-related" evidence="2">
    <location>
        <begin position="62"/>
        <end position="428"/>
    </location>
</feature>
<dbReference type="AlphaFoldDB" id="A0A426DQ81"/>
<gene>
    <name evidence="3" type="ORF">EBB54_29435</name>
</gene>
<evidence type="ECO:0000256" key="1">
    <source>
        <dbReference type="ARBA" id="ARBA00022801"/>
    </source>
</evidence>
<evidence type="ECO:0000313" key="3">
    <source>
        <dbReference type="EMBL" id="RRK34997.1"/>
    </source>
</evidence>
<dbReference type="PANTHER" id="PTHR43794:SF11">
    <property type="entry name" value="AMIDOHYDROLASE-RELATED DOMAIN-CONTAINING PROTEIN"/>
    <property type="match status" value="1"/>
</dbReference>
<dbReference type="InterPro" id="IPR006680">
    <property type="entry name" value="Amidohydro-rel"/>
</dbReference>
<organism evidence="3 4">
    <name type="scientific">Schaedlerella arabinosiphila</name>
    <dbReference type="NCBI Taxonomy" id="2044587"/>
    <lineage>
        <taxon>Bacteria</taxon>
        <taxon>Bacillati</taxon>
        <taxon>Bacillota</taxon>
        <taxon>Clostridia</taxon>
        <taxon>Lachnospirales</taxon>
        <taxon>Lachnospiraceae</taxon>
        <taxon>Schaedlerella</taxon>
    </lineage>
</organism>